<dbReference type="AlphaFoldDB" id="A0A9D0ZBH7"/>
<dbReference type="InterPro" id="IPR010540">
    <property type="entry name" value="CmpB_TMEM229"/>
</dbReference>
<keyword evidence="1" id="KW-1133">Transmembrane helix</keyword>
<evidence type="ECO:0000313" key="2">
    <source>
        <dbReference type="EMBL" id="HIQ71368.1"/>
    </source>
</evidence>
<keyword evidence="1" id="KW-0472">Membrane</keyword>
<organism evidence="2 3">
    <name type="scientific">Candidatus Onthenecus intestinigallinarum</name>
    <dbReference type="NCBI Taxonomy" id="2840875"/>
    <lineage>
        <taxon>Bacteria</taxon>
        <taxon>Bacillati</taxon>
        <taxon>Bacillota</taxon>
        <taxon>Clostridia</taxon>
        <taxon>Eubacteriales</taxon>
        <taxon>Candidatus Onthenecus</taxon>
    </lineage>
</organism>
<protein>
    <recommendedName>
        <fullName evidence="4">ABC-transporter type IV</fullName>
    </recommendedName>
</protein>
<reference evidence="2" key="2">
    <citation type="journal article" date="2021" name="PeerJ">
        <title>Extensive microbial diversity within the chicken gut microbiome revealed by metagenomics and culture.</title>
        <authorList>
            <person name="Gilroy R."/>
            <person name="Ravi A."/>
            <person name="Getino M."/>
            <person name="Pursley I."/>
            <person name="Horton D.L."/>
            <person name="Alikhan N.F."/>
            <person name="Baker D."/>
            <person name="Gharbi K."/>
            <person name="Hall N."/>
            <person name="Watson M."/>
            <person name="Adriaenssens E.M."/>
            <person name="Foster-Nyarko E."/>
            <person name="Jarju S."/>
            <person name="Secka A."/>
            <person name="Antonio M."/>
            <person name="Oren A."/>
            <person name="Chaudhuri R.R."/>
            <person name="La Ragione R."/>
            <person name="Hildebrand F."/>
            <person name="Pallen M.J."/>
        </authorList>
    </citation>
    <scope>NUCLEOTIDE SEQUENCE</scope>
    <source>
        <strain evidence="2">ChiSxjej2B14-6234</strain>
    </source>
</reference>
<evidence type="ECO:0000313" key="3">
    <source>
        <dbReference type="Proteomes" id="UP000886887"/>
    </source>
</evidence>
<feature type="transmembrane region" description="Helical" evidence="1">
    <location>
        <begin position="123"/>
        <end position="143"/>
    </location>
</feature>
<proteinExistence type="predicted"/>
<dbReference type="Proteomes" id="UP000886887">
    <property type="component" value="Unassembled WGS sequence"/>
</dbReference>
<gene>
    <name evidence="2" type="ORF">IAB73_04055</name>
</gene>
<dbReference type="Pfam" id="PF06541">
    <property type="entry name" value="ABC_trans_CmpB"/>
    <property type="match status" value="1"/>
</dbReference>
<feature type="transmembrane region" description="Helical" evidence="1">
    <location>
        <begin position="52"/>
        <end position="69"/>
    </location>
</feature>
<feature type="transmembrane region" description="Helical" evidence="1">
    <location>
        <begin position="81"/>
        <end position="103"/>
    </location>
</feature>
<name>A0A9D0ZBH7_9FIRM</name>
<evidence type="ECO:0000256" key="1">
    <source>
        <dbReference type="SAM" id="Phobius"/>
    </source>
</evidence>
<keyword evidence="1" id="KW-0812">Transmembrane</keyword>
<reference evidence="2" key="1">
    <citation type="submission" date="2020-10" db="EMBL/GenBank/DDBJ databases">
        <authorList>
            <person name="Gilroy R."/>
        </authorList>
    </citation>
    <scope>NUCLEOTIDE SEQUENCE</scope>
    <source>
        <strain evidence="2">ChiSxjej2B14-6234</strain>
    </source>
</reference>
<comment type="caution">
    <text evidence="2">The sequence shown here is derived from an EMBL/GenBank/DDBJ whole genome shotgun (WGS) entry which is preliminary data.</text>
</comment>
<sequence length="148" mass="17134">MRAMHGVKAALRRATGLKRRDARRVRERWIVFGVGAVGYSMLEVLWRGYTHWTMALTGGVCFQAIYAINRRLRRRPWPLRCALGAAVITGAELAVGLVVNERLRMRVWDYSRNRLNFRGQICALYSALWFLLCIPLGPFCAWLRRRLA</sequence>
<accession>A0A9D0ZBH7</accession>
<feature type="transmembrane region" description="Helical" evidence="1">
    <location>
        <begin position="29"/>
        <end position="46"/>
    </location>
</feature>
<dbReference type="EMBL" id="DVFJ01000011">
    <property type="protein sequence ID" value="HIQ71368.1"/>
    <property type="molecule type" value="Genomic_DNA"/>
</dbReference>
<evidence type="ECO:0008006" key="4">
    <source>
        <dbReference type="Google" id="ProtNLM"/>
    </source>
</evidence>